<organism evidence="1 2">
    <name type="scientific">Auriscalpium vulgare</name>
    <dbReference type="NCBI Taxonomy" id="40419"/>
    <lineage>
        <taxon>Eukaryota</taxon>
        <taxon>Fungi</taxon>
        <taxon>Dikarya</taxon>
        <taxon>Basidiomycota</taxon>
        <taxon>Agaricomycotina</taxon>
        <taxon>Agaricomycetes</taxon>
        <taxon>Russulales</taxon>
        <taxon>Auriscalpiaceae</taxon>
        <taxon>Auriscalpium</taxon>
    </lineage>
</organism>
<dbReference type="EMBL" id="MU275949">
    <property type="protein sequence ID" value="KAI0045523.1"/>
    <property type="molecule type" value="Genomic_DNA"/>
</dbReference>
<sequence>MADGEPGFIWRREQVTEEWIPAMQHAARKLLTSRTSVRVQFLREELLPLVKHEDLSLPQTLSVFKLLTETYPRYIDGPSREAVEAVAIELVRRDELREDKLGVTEQILGWISNEVVRISKRASSHAPTDLFVLLSWCGSLYIVSLKTSANFPSSRSWELLLGSIATLLDLLLDPVTRAKSSMQQSALVRTRRALRSAPEHLKTLMTSLLSPSKSQASSLVIIPLLGVAVDVTTRLKNVKDISLTIVPNEIKVGILSLYSSAILMARTSVPKHTTASLTGFFQTLTDSDFKDTVLPTMEKALLRSPEYALNVISDFFVAYPQPLDSDAFRRILTPTLNSAKSANGVVRASSIVLFKVLVEKKASDESKELVVAELLNFVKAGKSVGPDRQILYSMLGFLAPSSQVSSAMISTVPALLAKETNENAVPALASALTPHLAFFLKENMAVPLDASKVLAAEMQSAKPFIRRAFVSLVGDAFWELGGLSTGVSKSFAQAVLPAFEASLKSVAANPLNAAAGPLEGYVAAGALLGPFAKSGAFEDVISRNATVQSIASSSKPSFLLWDKVYQKLTSAQEEVWLLRAVESAAIFYNTELAKNEQLRTQIGSAYLHLAVEGQTPDFRRRAVSSLEHLTVILPTAASGLVRAALTAHLLRPRPSTSKTPASAEDEKPAINKQSRYLAFLSAFAAFSDDVGMGVREDLLSEFIVVAHHPVVCGNSRQAWIELCQKARADPRAVVDHQLDKLFGIVVLTGTSENSSVQEFSEATYRAITTLAFVAPDTVLPRVMDQLRTDIGSDLKGLTETDFGIWATPEGETYIDVLASKKGNQGPTKGKDAELAKWDAEVRKALAGKKNASAVTLSKQDQALVKAQQEKEAKIRARVVQIQANLKRGLEVINHLVAGNIEDFRSYVSPIATLLLTSGVLEKGSVLLGQDAFDTYLELSRCCSDRLDTFGKWIGIATLRSLEFSSVPEELAAEPINQLIARVLYRLRSLSEQIPLDSATFSYAFPLLHQVLLKGAIGVGEEDDPLEQTALSLDIVKFHCGEFGSVLFPRAQIIQGLLHATRTQPKLSKEASSALIELGQAIYPNATKEETSSLLESTLVQEAHARNASLQTLQVESPSLIPMAWLNWAQRTQPFDLTDLDWSPELLIAANDGDEQNARLARHIWDDNGLDVPDSYLGGLLGFLGHDNAYVRVSVAAAFSEAVERWPQSVSQTVAALYDLYRDKAKILAPEFDQYGMVDERSLERTDPWQARVAIAQTLQNLAPAFSEGDTVPFFEFLIKDEALGDRSADVRRSMLDAGAAVIDHHGSSHLADLIAKFEAHLAGSHPSSETADFIQEAVVILFGRVARHLDSSDGRLPAIVTRLVEALKTPSEQVQVAVSDCLAPLAKVTRATVPKLVEQLFTDLFSAPKYAARRGAAYGLAGIIKGVGITGMKEFDVLRRLRTATEDKKQYESRQGAMFALETFSSTLGRLFEPYCIEALPLLLTAFGDSIPDVREAALDAARIIMGNMSGYGVKLILPSLLSGLDEKQWRTKKGSIELMGMMAYCAPRQLSQSLPIIIPRLTGVLTDSHAQVRTGANKSLKQFGEVISNPEIQALVPVFLKAMVDPAKTPNALTSLLKTSFVHYIDHSSLALVIPILERGLRERSADTKKKAAQIVGNLASLTDSKDFVPYLSTLMPMVHQVLVDPVPEARATAAKTLGTLIERLGEVNFPDLVPSLIRILKTDTSGVDRQGAAQGLSEVLSGLGMERLEGLLPDIIANAQSPRSTVREGFMSLLVFLPATFGTRFQPHLPKIIVPILKGLSDSEEYVREAAMRAGRMVITNYSSKAIDLLLPELERGMFDPGWRIRQSSITLVGELLFKVSGVSGKAEVDEDEEAVEAVVAESSRKALLEVLGAERRDRILSALYLVRQDSVHVVRQSSIHIWKALVHNTPKTVREILSELIGQIMLLLSGDEPEQQETAARTTAELCRKFGERILGDIVAILRTKVSSPDAKTREGVCLVLSEAMTNSSEAQQEGHEDEIITMVRVSLVDDEASVRAAAAQAFDVLQEQLGTVAIDQTIPTLLEALRQPGQSSGTALQALREVMSVRASTVFPVLIPTLIATPMTLFNARALASLVTVAGNALSKRLSVILGALVKVKETMKSDQDEELITAVDEATRALLAAVNDAEGLNTLMLLLLGWVKHEDPKRRVSASQYFAIFCEVSELDWSLYRVDWIRLLVSSLDDRVPEVYTAAWHALDDFVKAVPKDDMESLVVPLRRTIEGTGSPGAYVPGFSLPKGVAPFVPIIIAGLTTGNNEQREQAAYAIGDLVERTEENAIKPFVVPFTGPLIRVATQATTYPPSVKTALLKALSTMLERIPAFVKPFFPQLQRTFVKSASDPASVVVRTKAAQALGVLMKSQPRVDPVVTELVSGARANDDAIAGSLILALSYVIQSAGTNVGEKAREAAVELVGDAFKESHDEHYNQSTAALFAALSTNFELVKPIVNSYLVAGTPPSVLSSHSILALLTLSEDDDAPDKDMLAPFQSLLPNIAKKIQESIGTEKPNIARPAREAKEILRRIDDSLFGS</sequence>
<protein>
    <submittedName>
        <fullName evidence="1">ARM repeat-containing protein</fullName>
    </submittedName>
</protein>
<evidence type="ECO:0000313" key="2">
    <source>
        <dbReference type="Proteomes" id="UP000814033"/>
    </source>
</evidence>
<evidence type="ECO:0000313" key="1">
    <source>
        <dbReference type="EMBL" id="KAI0045523.1"/>
    </source>
</evidence>
<name>A0ACB8RN30_9AGAM</name>
<proteinExistence type="predicted"/>
<dbReference type="Proteomes" id="UP000814033">
    <property type="component" value="Unassembled WGS sequence"/>
</dbReference>
<comment type="caution">
    <text evidence="1">The sequence shown here is derived from an EMBL/GenBank/DDBJ whole genome shotgun (WGS) entry which is preliminary data.</text>
</comment>
<accession>A0ACB8RN30</accession>
<keyword evidence="2" id="KW-1185">Reference proteome</keyword>
<reference evidence="1" key="1">
    <citation type="submission" date="2021-02" db="EMBL/GenBank/DDBJ databases">
        <authorList>
            <consortium name="DOE Joint Genome Institute"/>
            <person name="Ahrendt S."/>
            <person name="Looney B.P."/>
            <person name="Miyauchi S."/>
            <person name="Morin E."/>
            <person name="Drula E."/>
            <person name="Courty P.E."/>
            <person name="Chicoki N."/>
            <person name="Fauchery L."/>
            <person name="Kohler A."/>
            <person name="Kuo A."/>
            <person name="Labutti K."/>
            <person name="Pangilinan J."/>
            <person name="Lipzen A."/>
            <person name="Riley R."/>
            <person name="Andreopoulos W."/>
            <person name="He G."/>
            <person name="Johnson J."/>
            <person name="Barry K.W."/>
            <person name="Grigoriev I.V."/>
            <person name="Nagy L."/>
            <person name="Hibbett D."/>
            <person name="Henrissat B."/>
            <person name="Matheny P.B."/>
            <person name="Labbe J."/>
            <person name="Martin F."/>
        </authorList>
    </citation>
    <scope>NUCLEOTIDE SEQUENCE</scope>
    <source>
        <strain evidence="1">FP105234-sp</strain>
    </source>
</reference>
<gene>
    <name evidence="1" type="ORF">FA95DRAFT_1680410</name>
</gene>
<reference evidence="1" key="2">
    <citation type="journal article" date="2022" name="New Phytol.">
        <title>Evolutionary transition to the ectomycorrhizal habit in the genomes of a hyperdiverse lineage of mushroom-forming fungi.</title>
        <authorList>
            <person name="Looney B."/>
            <person name="Miyauchi S."/>
            <person name="Morin E."/>
            <person name="Drula E."/>
            <person name="Courty P.E."/>
            <person name="Kohler A."/>
            <person name="Kuo A."/>
            <person name="LaButti K."/>
            <person name="Pangilinan J."/>
            <person name="Lipzen A."/>
            <person name="Riley R."/>
            <person name="Andreopoulos W."/>
            <person name="He G."/>
            <person name="Johnson J."/>
            <person name="Nolan M."/>
            <person name="Tritt A."/>
            <person name="Barry K.W."/>
            <person name="Grigoriev I.V."/>
            <person name="Nagy L.G."/>
            <person name="Hibbett D."/>
            <person name="Henrissat B."/>
            <person name="Matheny P.B."/>
            <person name="Labbe J."/>
            <person name="Martin F.M."/>
        </authorList>
    </citation>
    <scope>NUCLEOTIDE SEQUENCE</scope>
    <source>
        <strain evidence="1">FP105234-sp</strain>
    </source>
</reference>